<evidence type="ECO:0000313" key="11">
    <source>
        <dbReference type="EMBL" id="PKS08736.1"/>
    </source>
</evidence>
<feature type="signal peptide" evidence="10">
    <location>
        <begin position="1"/>
        <end position="15"/>
    </location>
</feature>
<dbReference type="Proteomes" id="UP000233524">
    <property type="component" value="Unassembled WGS sequence"/>
</dbReference>
<dbReference type="InterPro" id="IPR037019">
    <property type="entry name" value="Glyco_hydro_7_sf"/>
</dbReference>
<keyword evidence="5 9" id="KW-0136">Cellulose degradation</keyword>
<organism evidence="11 12">
    <name type="scientific">Lomentospora prolificans</name>
    <dbReference type="NCBI Taxonomy" id="41688"/>
    <lineage>
        <taxon>Eukaryota</taxon>
        <taxon>Fungi</taxon>
        <taxon>Dikarya</taxon>
        <taxon>Ascomycota</taxon>
        <taxon>Pezizomycotina</taxon>
        <taxon>Sordariomycetes</taxon>
        <taxon>Hypocreomycetidae</taxon>
        <taxon>Microascales</taxon>
        <taxon>Microascaceae</taxon>
        <taxon>Lomentospora</taxon>
    </lineage>
</organism>
<feature type="chain" id="PRO_5014807416" description="Glucanase" evidence="10">
    <location>
        <begin position="16"/>
        <end position="237"/>
    </location>
</feature>
<dbReference type="GO" id="GO:0016162">
    <property type="term" value="F:cellulose 1,4-beta-cellobiosidase activity"/>
    <property type="evidence" value="ECO:0007669"/>
    <property type="project" value="UniProtKB-EC"/>
</dbReference>
<dbReference type="VEuPathDB" id="FungiDB:jhhlp_004789"/>
<evidence type="ECO:0000256" key="3">
    <source>
        <dbReference type="ARBA" id="ARBA00022729"/>
    </source>
</evidence>
<evidence type="ECO:0000256" key="6">
    <source>
        <dbReference type="ARBA" id="ARBA00023277"/>
    </source>
</evidence>
<evidence type="ECO:0000256" key="5">
    <source>
        <dbReference type="ARBA" id="ARBA00023001"/>
    </source>
</evidence>
<accession>A0A2N3N8F7</accession>
<keyword evidence="3 10" id="KW-0732">Signal</keyword>
<evidence type="ECO:0000256" key="9">
    <source>
        <dbReference type="RuleBase" id="RU361164"/>
    </source>
</evidence>
<keyword evidence="7 9" id="KW-0326">Glycosidase</keyword>
<dbReference type="PANTHER" id="PTHR33753">
    <property type="entry name" value="1,4-BETA-D-GLUCAN CELLOBIOHYDROLASE B"/>
    <property type="match status" value="1"/>
</dbReference>
<keyword evidence="8 9" id="KW-0624">Polysaccharide degradation</keyword>
<evidence type="ECO:0000256" key="4">
    <source>
        <dbReference type="ARBA" id="ARBA00022801"/>
    </source>
</evidence>
<dbReference type="PRINTS" id="PR00734">
    <property type="entry name" value="GLHYDRLASE7"/>
</dbReference>
<evidence type="ECO:0000256" key="10">
    <source>
        <dbReference type="SAM" id="SignalP"/>
    </source>
</evidence>
<comment type="similarity">
    <text evidence="2 9">Belongs to the glycosyl hydrolase 7 (cellulase C) family.</text>
</comment>
<dbReference type="SUPFAM" id="SSF49899">
    <property type="entry name" value="Concanavalin A-like lectins/glucanases"/>
    <property type="match status" value="1"/>
</dbReference>
<dbReference type="InterPro" id="IPR013320">
    <property type="entry name" value="ConA-like_dom_sf"/>
</dbReference>
<proteinExistence type="inferred from homology"/>
<dbReference type="Gene3D" id="2.70.100.10">
    <property type="entry name" value="Glycoside hydrolase, family 7, domain"/>
    <property type="match status" value="1"/>
</dbReference>
<dbReference type="GO" id="GO:0030245">
    <property type="term" value="P:cellulose catabolic process"/>
    <property type="evidence" value="ECO:0007669"/>
    <property type="project" value="UniProtKB-KW"/>
</dbReference>
<comment type="caution">
    <text evidence="11">The sequence shown here is derived from an EMBL/GenBank/DDBJ whole genome shotgun (WGS) entry which is preliminary data.</text>
</comment>
<evidence type="ECO:0000256" key="1">
    <source>
        <dbReference type="ARBA" id="ARBA00001641"/>
    </source>
</evidence>
<dbReference type="Pfam" id="PF00840">
    <property type="entry name" value="Glyco_hydro_7"/>
    <property type="match status" value="1"/>
</dbReference>
<keyword evidence="4 9" id="KW-0378">Hydrolase</keyword>
<dbReference type="STRING" id="41688.A0A2N3N8F7"/>
<dbReference type="OrthoDB" id="4563100at2759"/>
<reference evidence="11 12" key="1">
    <citation type="journal article" date="2017" name="G3 (Bethesda)">
        <title>First Draft Genome Sequence of the Pathogenic Fungus Lomentospora prolificans (Formerly Scedosporium prolificans).</title>
        <authorList>
            <person name="Luo R."/>
            <person name="Zimin A."/>
            <person name="Workman R."/>
            <person name="Fan Y."/>
            <person name="Pertea G."/>
            <person name="Grossman N."/>
            <person name="Wear M.P."/>
            <person name="Jia B."/>
            <person name="Miller H."/>
            <person name="Casadevall A."/>
            <person name="Timp W."/>
            <person name="Zhang S.X."/>
            <person name="Salzberg S.L."/>
        </authorList>
    </citation>
    <scope>NUCLEOTIDE SEQUENCE [LARGE SCALE GENOMIC DNA]</scope>
    <source>
        <strain evidence="11 12">JHH-5317</strain>
    </source>
</reference>
<sequence>MYQILVLFPLATAVGQRVGREQYERHPSLAWKRCDTNNTCETVNGEIVLDADWRWLHQNAGYLSCYEYGLWNEKMYDYEDPDPNLTYAKECSIEGADYERTYGITARNDSVTLKYRTNADFAHNLNSRIYLLEATKKYQMFTLLGNELAFDVDLSTVDCGLNSALYFVAMDPDGGMAKYPTNEAGAEYGTGYCDSSCPRSLRFIGGKANVEGWIPSATDPVSGEGIMGACCPEIAVW</sequence>
<evidence type="ECO:0000313" key="12">
    <source>
        <dbReference type="Proteomes" id="UP000233524"/>
    </source>
</evidence>
<evidence type="ECO:0000256" key="2">
    <source>
        <dbReference type="ARBA" id="ARBA00006044"/>
    </source>
</evidence>
<evidence type="ECO:0000256" key="8">
    <source>
        <dbReference type="ARBA" id="ARBA00023326"/>
    </source>
</evidence>
<evidence type="ECO:0000256" key="7">
    <source>
        <dbReference type="ARBA" id="ARBA00023295"/>
    </source>
</evidence>
<keyword evidence="12" id="KW-1185">Reference proteome</keyword>
<dbReference type="AlphaFoldDB" id="A0A2N3N8F7"/>
<keyword evidence="6" id="KW-0119">Carbohydrate metabolism</keyword>
<protein>
    <recommendedName>
        <fullName evidence="9">Glucanase</fullName>
        <ecNumber evidence="9">3.2.1.-</ecNumber>
    </recommendedName>
</protein>
<gene>
    <name evidence="11" type="ORF">jhhlp_004789</name>
</gene>
<comment type="catalytic activity">
    <reaction evidence="1">
        <text>Hydrolysis of (1-&gt;4)-beta-D-glucosidic linkages in cellulose and cellotetraose, releasing cellobiose from the non-reducing ends of the chains.</text>
        <dbReference type="EC" id="3.2.1.91"/>
    </reaction>
</comment>
<dbReference type="EMBL" id="NLAX01000094">
    <property type="protein sequence ID" value="PKS08736.1"/>
    <property type="molecule type" value="Genomic_DNA"/>
</dbReference>
<name>A0A2N3N8F7_9PEZI</name>
<dbReference type="InParanoid" id="A0A2N3N8F7"/>
<dbReference type="EC" id="3.2.1.-" evidence="9"/>
<dbReference type="InterPro" id="IPR001722">
    <property type="entry name" value="Glyco_hydro_7"/>
</dbReference>
<dbReference type="PANTHER" id="PTHR33753:SF2">
    <property type="entry name" value="GLYCOSIDE HYDROLASE FAMILY 7 PROTEIN"/>
    <property type="match status" value="1"/>
</dbReference>